<name>A0ABT3Z5I5_9HYPH</name>
<dbReference type="RefSeq" id="WP_267652549.1">
    <property type="nucleotide sequence ID" value="NZ_JAOVZR010000001.1"/>
</dbReference>
<dbReference type="NCBIfam" id="NF001452">
    <property type="entry name" value="PRK00311.1"/>
    <property type="match status" value="1"/>
</dbReference>
<evidence type="ECO:0000256" key="1">
    <source>
        <dbReference type="ARBA" id="ARBA00008676"/>
    </source>
</evidence>
<sequence length="274" mass="29213">MSVHTTSKKITSQHIRARKGGEPIVGLTAYTASMAKAMDAIVDFILVGDSLAMTIYGEDSTVGVDLDTMIRHGRAVVRATSHACVVVDLPFGDYQASPEQAFMSAARILRETGCDAVKLEGGIEMAETVAFLSARGVPVMGHIGLTPQSINTMGGFKTQGKDEVAVQELIAAAKSMENAGCFALVVEGVVESASEKINQVMSIPTIGIGASVDCDGQILVVDDVIGLFEDFKPKFVKRYAQVMPTIREAIETFAAEVRTRQFPSADHVFGRPKG</sequence>
<comment type="similarity">
    <text evidence="1 5">Belongs to the PanB family.</text>
</comment>
<dbReference type="EMBL" id="JAOVZR010000001">
    <property type="protein sequence ID" value="MCY0146913.1"/>
    <property type="molecule type" value="Genomic_DNA"/>
</dbReference>
<dbReference type="PANTHER" id="PTHR20881:SF0">
    <property type="entry name" value="3-METHYL-2-OXOBUTANOATE HYDROXYMETHYLTRANSFERASE"/>
    <property type="match status" value="1"/>
</dbReference>
<feature type="binding site" evidence="5">
    <location>
        <position position="88"/>
    </location>
    <ligand>
        <name>Mg(2+)</name>
        <dbReference type="ChEBI" id="CHEBI:18420"/>
    </ligand>
</feature>
<feature type="binding site" evidence="5">
    <location>
        <begin position="49"/>
        <end position="50"/>
    </location>
    <ligand>
        <name>3-methyl-2-oxobutanoate</name>
        <dbReference type="ChEBI" id="CHEBI:11851"/>
    </ligand>
</feature>
<dbReference type="PANTHER" id="PTHR20881">
    <property type="entry name" value="3-METHYL-2-OXOBUTANOATE HYDROXYMETHYLTRANSFERASE"/>
    <property type="match status" value="1"/>
</dbReference>
<dbReference type="Gene3D" id="3.20.20.60">
    <property type="entry name" value="Phosphoenolpyruvate-binding domains"/>
    <property type="match status" value="1"/>
</dbReference>
<dbReference type="CDD" id="cd06557">
    <property type="entry name" value="KPHMT-like"/>
    <property type="match status" value="1"/>
</dbReference>
<keyword evidence="3 5" id="KW-0566">Pantothenate biosynthesis</keyword>
<comment type="subcellular location">
    <subcellularLocation>
        <location evidence="5">Cytoplasm</location>
    </subcellularLocation>
</comment>
<dbReference type="HAMAP" id="MF_00156">
    <property type="entry name" value="PanB"/>
    <property type="match status" value="1"/>
</dbReference>
<organism evidence="6 7">
    <name type="scientific">Hoeflea algicola</name>
    <dbReference type="NCBI Taxonomy" id="2983763"/>
    <lineage>
        <taxon>Bacteria</taxon>
        <taxon>Pseudomonadati</taxon>
        <taxon>Pseudomonadota</taxon>
        <taxon>Alphaproteobacteria</taxon>
        <taxon>Hyphomicrobiales</taxon>
        <taxon>Rhizobiaceae</taxon>
        <taxon>Hoeflea</taxon>
    </lineage>
</organism>
<keyword evidence="4 5" id="KW-0808">Transferase</keyword>
<feature type="binding site" evidence="5">
    <location>
        <position position="120"/>
    </location>
    <ligand>
        <name>Mg(2+)</name>
        <dbReference type="ChEBI" id="CHEBI:18420"/>
    </ligand>
</feature>
<evidence type="ECO:0000313" key="6">
    <source>
        <dbReference type="EMBL" id="MCY0146913.1"/>
    </source>
</evidence>
<comment type="subunit">
    <text evidence="2 5">Homodecamer; pentamer of dimers.</text>
</comment>
<keyword evidence="5" id="KW-0479">Metal-binding</keyword>
<reference evidence="6" key="1">
    <citation type="submission" date="2022-10" db="EMBL/GenBank/DDBJ databases">
        <title>Hoeflea sp. G2-23, isolated from marine algae.</title>
        <authorList>
            <person name="Kristyanto S."/>
            <person name="Kim J.M."/>
            <person name="Jeon C.O."/>
        </authorList>
    </citation>
    <scope>NUCLEOTIDE SEQUENCE</scope>
    <source>
        <strain evidence="6">G2-23</strain>
    </source>
</reference>
<gene>
    <name evidence="5 6" type="primary">panB</name>
    <name evidence="6" type="ORF">OEG84_04070</name>
</gene>
<evidence type="ECO:0000313" key="7">
    <source>
        <dbReference type="Proteomes" id="UP001073227"/>
    </source>
</evidence>
<dbReference type="InterPro" id="IPR015813">
    <property type="entry name" value="Pyrv/PenolPyrv_kinase-like_dom"/>
</dbReference>
<protein>
    <recommendedName>
        <fullName evidence="5">3-methyl-2-oxobutanoate hydroxymethyltransferase</fullName>
        <ecNumber evidence="5">2.1.2.11</ecNumber>
    </recommendedName>
    <alternativeName>
        <fullName evidence="5">Ketopantoate hydroxymethyltransferase</fullName>
        <shortName evidence="5">KPHMT</shortName>
    </alternativeName>
</protein>
<comment type="pathway">
    <text evidence="5">Cofactor biosynthesis; (R)-pantothenate biosynthesis; (R)-pantoate from 3-methyl-2-oxobutanoate: step 1/2.</text>
</comment>
<comment type="caution">
    <text evidence="6">The sequence shown here is derived from an EMBL/GenBank/DDBJ whole genome shotgun (WGS) entry which is preliminary data.</text>
</comment>
<keyword evidence="5" id="KW-0460">Magnesium</keyword>
<keyword evidence="7" id="KW-1185">Reference proteome</keyword>
<evidence type="ECO:0000256" key="2">
    <source>
        <dbReference type="ARBA" id="ARBA00011424"/>
    </source>
</evidence>
<dbReference type="EC" id="2.1.2.11" evidence="5"/>
<dbReference type="InterPro" id="IPR003700">
    <property type="entry name" value="Pantoate_hydroxy_MeTrfase"/>
</dbReference>
<evidence type="ECO:0000256" key="3">
    <source>
        <dbReference type="ARBA" id="ARBA00022655"/>
    </source>
</evidence>
<proteinExistence type="inferred from homology"/>
<keyword evidence="5" id="KW-0963">Cytoplasm</keyword>
<evidence type="ECO:0000256" key="4">
    <source>
        <dbReference type="ARBA" id="ARBA00022679"/>
    </source>
</evidence>
<dbReference type="GO" id="GO:0003864">
    <property type="term" value="F:3-methyl-2-oxobutanoate hydroxymethyltransferase activity"/>
    <property type="evidence" value="ECO:0007669"/>
    <property type="project" value="UniProtKB-EC"/>
</dbReference>
<dbReference type="Pfam" id="PF02548">
    <property type="entry name" value="Pantoate_transf"/>
    <property type="match status" value="1"/>
</dbReference>
<dbReference type="NCBIfam" id="TIGR00222">
    <property type="entry name" value="panB"/>
    <property type="match status" value="1"/>
</dbReference>
<feature type="binding site" evidence="5">
    <location>
        <position position="88"/>
    </location>
    <ligand>
        <name>3-methyl-2-oxobutanoate</name>
        <dbReference type="ChEBI" id="CHEBI:11851"/>
    </ligand>
</feature>
<dbReference type="PIRSF" id="PIRSF000388">
    <property type="entry name" value="Pantoate_hydroxy_MeTrfase"/>
    <property type="match status" value="1"/>
</dbReference>
<feature type="binding site" evidence="5">
    <location>
        <position position="49"/>
    </location>
    <ligand>
        <name>Mg(2+)</name>
        <dbReference type="ChEBI" id="CHEBI:18420"/>
    </ligand>
</feature>
<dbReference type="SUPFAM" id="SSF51621">
    <property type="entry name" value="Phosphoenolpyruvate/pyruvate domain"/>
    <property type="match status" value="1"/>
</dbReference>
<dbReference type="Proteomes" id="UP001073227">
    <property type="component" value="Unassembled WGS sequence"/>
</dbReference>
<dbReference type="InterPro" id="IPR040442">
    <property type="entry name" value="Pyrv_kinase-like_dom_sf"/>
</dbReference>
<evidence type="ECO:0000256" key="5">
    <source>
        <dbReference type="HAMAP-Rule" id="MF_00156"/>
    </source>
</evidence>
<comment type="cofactor">
    <cofactor evidence="5">
        <name>Mg(2+)</name>
        <dbReference type="ChEBI" id="CHEBI:18420"/>
    </cofactor>
    <text evidence="5">Binds 1 Mg(2+) ion per subunit.</text>
</comment>
<feature type="binding site" evidence="5">
    <location>
        <position position="118"/>
    </location>
    <ligand>
        <name>3-methyl-2-oxobutanoate</name>
        <dbReference type="ChEBI" id="CHEBI:11851"/>
    </ligand>
</feature>
<comment type="catalytic activity">
    <reaction evidence="5">
        <text>(6R)-5,10-methylene-5,6,7,8-tetrahydrofolate + 3-methyl-2-oxobutanoate + H2O = 2-dehydropantoate + (6S)-5,6,7,8-tetrahydrofolate</text>
        <dbReference type="Rhea" id="RHEA:11824"/>
        <dbReference type="ChEBI" id="CHEBI:11561"/>
        <dbReference type="ChEBI" id="CHEBI:11851"/>
        <dbReference type="ChEBI" id="CHEBI:15377"/>
        <dbReference type="ChEBI" id="CHEBI:15636"/>
        <dbReference type="ChEBI" id="CHEBI:57453"/>
        <dbReference type="EC" id="2.1.2.11"/>
    </reaction>
</comment>
<feature type="active site" description="Proton acceptor" evidence="5">
    <location>
        <position position="187"/>
    </location>
</feature>
<accession>A0ABT3Z5I5</accession>
<comment type="function">
    <text evidence="5">Catalyzes the reversible reaction in which hydroxymethyl group from 5,10-methylenetetrahydrofolate is transferred onto alpha-ketoisovalerate to form ketopantoate.</text>
</comment>